<evidence type="ECO:0000259" key="2">
    <source>
        <dbReference type="Pfam" id="PF07687"/>
    </source>
</evidence>
<dbReference type="PANTHER" id="PTHR11014">
    <property type="entry name" value="PEPTIDASE M20 FAMILY MEMBER"/>
    <property type="match status" value="1"/>
</dbReference>
<comment type="caution">
    <text evidence="3">The sequence shown here is derived from an EMBL/GenBank/DDBJ whole genome shotgun (WGS) entry which is preliminary data.</text>
</comment>
<reference evidence="3 4" key="1">
    <citation type="submission" date="2017-12" db="EMBL/GenBank/DDBJ databases">
        <title>Phylogenetic diversity of female urinary microbiome.</title>
        <authorList>
            <person name="Thomas-White K."/>
            <person name="Wolfe A.J."/>
        </authorList>
    </citation>
    <scope>NUCLEOTIDE SEQUENCE [LARGE SCALE GENOMIC DNA]</scope>
    <source>
        <strain evidence="3 4">UMB0119</strain>
    </source>
</reference>
<dbReference type="Pfam" id="PF01546">
    <property type="entry name" value="Peptidase_M20"/>
    <property type="match status" value="1"/>
</dbReference>
<dbReference type="Gene3D" id="3.30.70.360">
    <property type="match status" value="1"/>
</dbReference>
<keyword evidence="3" id="KW-0378">Hydrolase</keyword>
<dbReference type="InterPro" id="IPR017439">
    <property type="entry name" value="Amidohydrolase"/>
</dbReference>
<evidence type="ECO:0000313" key="3">
    <source>
        <dbReference type="EMBL" id="PKZ14761.1"/>
    </source>
</evidence>
<dbReference type="NCBIfam" id="TIGR01891">
    <property type="entry name" value="amidohydrolases"/>
    <property type="match status" value="1"/>
</dbReference>
<dbReference type="SUPFAM" id="SSF53187">
    <property type="entry name" value="Zn-dependent exopeptidases"/>
    <property type="match status" value="1"/>
</dbReference>
<feature type="binding site" evidence="1">
    <location>
        <position position="369"/>
    </location>
    <ligand>
        <name>Mn(2+)</name>
        <dbReference type="ChEBI" id="CHEBI:29035"/>
        <label>2</label>
    </ligand>
</feature>
<dbReference type="EMBL" id="PKGS01000010">
    <property type="protein sequence ID" value="PKZ14761.1"/>
    <property type="molecule type" value="Genomic_DNA"/>
</dbReference>
<dbReference type="Pfam" id="PF07687">
    <property type="entry name" value="M20_dimer"/>
    <property type="match status" value="1"/>
</dbReference>
<protein>
    <submittedName>
        <fullName evidence="3">Amidohydrolase</fullName>
    </submittedName>
</protein>
<dbReference type="PIRSF" id="PIRSF005962">
    <property type="entry name" value="Pept_M20D_amidohydro"/>
    <property type="match status" value="1"/>
</dbReference>
<accession>A0A2I1M3R1</accession>
<dbReference type="Gene3D" id="3.40.630.10">
    <property type="entry name" value="Zn peptidases"/>
    <property type="match status" value="1"/>
</dbReference>
<feature type="binding site" evidence="1">
    <location>
        <position position="170"/>
    </location>
    <ligand>
        <name>Mn(2+)</name>
        <dbReference type="ChEBI" id="CHEBI:29035"/>
        <label>2</label>
    </ligand>
</feature>
<sequence>MSISNDSITKSVEIIENYLVKTRRYLHENPELSGEEFETSKFLKSEVQKLNLPITEVEGTGFYAILDTEKVGKTIGLRTDIDALPIVEKEENQKSKRVCKSKVNGKFHACGHDGYMAILLAAMHILVKNKDNLKGKIIFIFEEGEEICSGIGKMVEALEKEKIDVIYGAHLAAFLDTGKIAIDAGPVMAGNAIVDFTVRGKGGHGSRPDLSINPIFAATNIINGLASAWVNRVDVRKTVTLGLGMINGGTIANVIPDEVRVAGTLRYFDIEEGKKALEFVRKVGSLTAEAHECQFIENKIIQDNDPVINDKILSEFIQNSIEDIMPDSLAKDIIWFASESFAGYSKLCPTALAMIGTKNKEVGSGAEHHNEYFDIDEKSLTIATTIMVKFANDFLKAN</sequence>
<proteinExistence type="predicted"/>
<organism evidence="3 4">
    <name type="scientific">Anaerococcus octavius</name>
    <dbReference type="NCBI Taxonomy" id="54007"/>
    <lineage>
        <taxon>Bacteria</taxon>
        <taxon>Bacillati</taxon>
        <taxon>Bacillota</taxon>
        <taxon>Tissierellia</taxon>
        <taxon>Tissierellales</taxon>
        <taxon>Peptoniphilaceae</taxon>
        <taxon>Anaerococcus</taxon>
    </lineage>
</organism>
<feature type="binding site" evidence="1">
    <location>
        <position position="110"/>
    </location>
    <ligand>
        <name>Mn(2+)</name>
        <dbReference type="ChEBI" id="CHEBI:29035"/>
        <label>2</label>
    </ligand>
</feature>
<dbReference type="InterPro" id="IPR011650">
    <property type="entry name" value="Peptidase_M20_dimer"/>
</dbReference>
<feature type="binding site" evidence="1">
    <location>
        <position position="146"/>
    </location>
    <ligand>
        <name>Mn(2+)</name>
        <dbReference type="ChEBI" id="CHEBI:29035"/>
        <label>2</label>
    </ligand>
</feature>
<evidence type="ECO:0000313" key="4">
    <source>
        <dbReference type="Proteomes" id="UP000234335"/>
    </source>
</evidence>
<feature type="binding site" evidence="1">
    <location>
        <position position="112"/>
    </location>
    <ligand>
        <name>Mn(2+)</name>
        <dbReference type="ChEBI" id="CHEBI:29035"/>
        <label>2</label>
    </ligand>
</feature>
<evidence type="ECO:0000256" key="1">
    <source>
        <dbReference type="PIRSR" id="PIRSR005962-1"/>
    </source>
</evidence>
<gene>
    <name evidence="3" type="ORF">CYJ34_08890</name>
</gene>
<dbReference type="InterPro" id="IPR036264">
    <property type="entry name" value="Bact_exopeptidase_dim_dom"/>
</dbReference>
<dbReference type="RefSeq" id="WP_101540918.1">
    <property type="nucleotide sequence ID" value="NZ_PKGS01000010.1"/>
</dbReference>
<dbReference type="SUPFAM" id="SSF55031">
    <property type="entry name" value="Bacterial exopeptidase dimerisation domain"/>
    <property type="match status" value="1"/>
</dbReference>
<name>A0A2I1M3R1_9FIRM</name>
<keyword evidence="1" id="KW-0464">Manganese</keyword>
<dbReference type="GO" id="GO:0016787">
    <property type="term" value="F:hydrolase activity"/>
    <property type="evidence" value="ECO:0007669"/>
    <property type="project" value="UniProtKB-KW"/>
</dbReference>
<comment type="cofactor">
    <cofactor evidence="1">
        <name>Mn(2+)</name>
        <dbReference type="ChEBI" id="CHEBI:29035"/>
    </cofactor>
    <text evidence="1">The Mn(2+) ion enhances activity.</text>
</comment>
<dbReference type="InterPro" id="IPR002933">
    <property type="entry name" value="Peptidase_M20"/>
</dbReference>
<keyword evidence="4" id="KW-1185">Reference proteome</keyword>
<dbReference type="PANTHER" id="PTHR11014:SF63">
    <property type="entry name" value="METALLOPEPTIDASE, PUTATIVE (AFU_ORTHOLOGUE AFUA_6G09600)-RELATED"/>
    <property type="match status" value="1"/>
</dbReference>
<feature type="domain" description="Peptidase M20 dimerisation" evidence="2">
    <location>
        <begin position="194"/>
        <end position="280"/>
    </location>
</feature>
<dbReference type="Proteomes" id="UP000234335">
    <property type="component" value="Unassembled WGS sequence"/>
</dbReference>
<dbReference type="GO" id="GO:0046872">
    <property type="term" value="F:metal ion binding"/>
    <property type="evidence" value="ECO:0007669"/>
    <property type="project" value="UniProtKB-KW"/>
</dbReference>
<dbReference type="AlphaFoldDB" id="A0A2I1M3R1"/>
<keyword evidence="1" id="KW-0479">Metal-binding</keyword>